<evidence type="ECO:0000256" key="3">
    <source>
        <dbReference type="ARBA" id="ARBA00023295"/>
    </source>
</evidence>
<reference evidence="6" key="1">
    <citation type="journal article" date="2019" name="Int. J. Syst. Evol. Microbiol.">
        <title>The Global Catalogue of Microorganisms (GCM) 10K type strain sequencing project: providing services to taxonomists for standard genome sequencing and annotation.</title>
        <authorList>
            <consortium name="The Broad Institute Genomics Platform"/>
            <consortium name="The Broad Institute Genome Sequencing Center for Infectious Disease"/>
            <person name="Wu L."/>
            <person name="Ma J."/>
        </authorList>
    </citation>
    <scope>NUCLEOTIDE SEQUENCE [LARGE SCALE GENOMIC DNA]</scope>
    <source>
        <strain evidence="6">JCM 17664</strain>
    </source>
</reference>
<keyword evidence="3 4" id="KW-0326">Glycosidase</keyword>
<dbReference type="InterPro" id="IPR051801">
    <property type="entry name" value="GH28_Enzymes"/>
</dbReference>
<sequence>MLLSLSASAADINILKYGAKGDGTTLNTVAIQQAIDECSATGGGRVTVPAGIFLSGTLYLKSKVNLFLEAGAVLKGSSRISDYHEVRHTPALIIAEELQQVSVTGPGTIDGNGKAKSFQHGDNAKGRPMLMFFIDCSDVGIKDIRLRSPAFWTQKYLGCDGVLVTGISVYAHANWNNDGIDIDSKNVTVSNCRFDTDDDAICLKSEREEPCENITITNCVAASNCNGIKMGTASSGGFRNISISNCAIHAASEDNIRHWKTTLTGITADKTVISGIAIEDVDGGHSDQINISNITMQSVQTPIFIRLGNRHQPAGSLQHVNIGNIIATSESQMCNIISGIPDADIKDVSIHDIQLVSHAAGKAALADSVPENTRGYPENRMFGQTLPAAGFFIRHAEHIRLSRIYLEVPPEEERPFLVADDTRGLEVNDAGFVKGTAHAFPVLYFMRNAKEAAVTPPMFLPSFDVLLQTEGKGPADIRLFLKEKPARGKTFSTDQGTKKDAVKVFFPGQD</sequence>
<dbReference type="SMART" id="SM00710">
    <property type="entry name" value="PbH1"/>
    <property type="match status" value="5"/>
</dbReference>
<dbReference type="InterPro" id="IPR011050">
    <property type="entry name" value="Pectin_lyase_fold/virulence"/>
</dbReference>
<dbReference type="PANTHER" id="PTHR31339">
    <property type="entry name" value="PECTIN LYASE-RELATED"/>
    <property type="match status" value="1"/>
</dbReference>
<proteinExistence type="inferred from homology"/>
<dbReference type="InterPro" id="IPR006626">
    <property type="entry name" value="PbH1"/>
</dbReference>
<dbReference type="Gene3D" id="2.160.20.10">
    <property type="entry name" value="Single-stranded right-handed beta-helix, Pectin lyase-like"/>
    <property type="match status" value="1"/>
</dbReference>
<evidence type="ECO:0000313" key="6">
    <source>
        <dbReference type="Proteomes" id="UP001501207"/>
    </source>
</evidence>
<dbReference type="EMBL" id="BAABFN010000004">
    <property type="protein sequence ID" value="GAA4310143.1"/>
    <property type="molecule type" value="Genomic_DNA"/>
</dbReference>
<evidence type="ECO:0000313" key="5">
    <source>
        <dbReference type="EMBL" id="GAA4310143.1"/>
    </source>
</evidence>
<dbReference type="GO" id="GO:0016787">
    <property type="term" value="F:hydrolase activity"/>
    <property type="evidence" value="ECO:0007669"/>
    <property type="project" value="UniProtKB-KW"/>
</dbReference>
<keyword evidence="2 4" id="KW-0378">Hydrolase</keyword>
<dbReference type="InterPro" id="IPR000743">
    <property type="entry name" value="Glyco_hydro_28"/>
</dbReference>
<gene>
    <name evidence="5" type="ORF">GCM10023143_18410</name>
</gene>
<protein>
    <submittedName>
        <fullName evidence="5">Glycoside hydrolase family 28 protein</fullName>
    </submittedName>
</protein>
<evidence type="ECO:0000256" key="4">
    <source>
        <dbReference type="RuleBase" id="RU361169"/>
    </source>
</evidence>
<comment type="similarity">
    <text evidence="1 4">Belongs to the glycosyl hydrolase 28 family.</text>
</comment>
<comment type="caution">
    <text evidence="5">The sequence shown here is derived from an EMBL/GenBank/DDBJ whole genome shotgun (WGS) entry which is preliminary data.</text>
</comment>
<dbReference type="Proteomes" id="UP001501207">
    <property type="component" value="Unassembled WGS sequence"/>
</dbReference>
<name>A0ABP8FSJ5_9BACT</name>
<keyword evidence="6" id="KW-1185">Reference proteome</keyword>
<dbReference type="Pfam" id="PF00295">
    <property type="entry name" value="Glyco_hydro_28"/>
    <property type="match status" value="1"/>
</dbReference>
<evidence type="ECO:0000256" key="1">
    <source>
        <dbReference type="ARBA" id="ARBA00008834"/>
    </source>
</evidence>
<evidence type="ECO:0000256" key="2">
    <source>
        <dbReference type="ARBA" id="ARBA00022801"/>
    </source>
</evidence>
<accession>A0ABP8FSJ5</accession>
<dbReference type="SUPFAM" id="SSF51126">
    <property type="entry name" value="Pectin lyase-like"/>
    <property type="match status" value="1"/>
</dbReference>
<organism evidence="5 6">
    <name type="scientific">Compostibacter hankyongensis</name>
    <dbReference type="NCBI Taxonomy" id="1007089"/>
    <lineage>
        <taxon>Bacteria</taxon>
        <taxon>Pseudomonadati</taxon>
        <taxon>Bacteroidota</taxon>
        <taxon>Chitinophagia</taxon>
        <taxon>Chitinophagales</taxon>
        <taxon>Chitinophagaceae</taxon>
        <taxon>Compostibacter</taxon>
    </lineage>
</organism>
<dbReference type="InterPro" id="IPR012334">
    <property type="entry name" value="Pectin_lyas_fold"/>
</dbReference>
<dbReference type="PANTHER" id="PTHR31339:SF9">
    <property type="entry name" value="PLASMIN AND FIBRONECTIN-BINDING PROTEIN A"/>
    <property type="match status" value="1"/>
</dbReference>